<keyword evidence="1" id="KW-0614">Plasmid</keyword>
<evidence type="ECO:0000313" key="1">
    <source>
        <dbReference type="EMBL" id="ABQ28952.1"/>
    </source>
</evidence>
<reference evidence="1 2" key="1">
    <citation type="submission" date="2007-05" db="EMBL/GenBank/DDBJ databases">
        <title>Complete sequence of plasmid2 pACRY02 of Acidiphilium cryptum JF-5.</title>
        <authorList>
            <consortium name="US DOE Joint Genome Institute"/>
            <person name="Copeland A."/>
            <person name="Lucas S."/>
            <person name="Lapidus A."/>
            <person name="Barry K."/>
            <person name="Detter J.C."/>
            <person name="Glavina del Rio T."/>
            <person name="Hammon N."/>
            <person name="Israni S."/>
            <person name="Dalin E."/>
            <person name="Tice H."/>
            <person name="Pitluck S."/>
            <person name="Sims D."/>
            <person name="Brettin T."/>
            <person name="Bruce D."/>
            <person name="Han C."/>
            <person name="Schmutz J."/>
            <person name="Larimer F."/>
            <person name="Land M."/>
            <person name="Hauser L."/>
            <person name="Kyrpides N."/>
            <person name="Kim E."/>
            <person name="Magnuson T."/>
            <person name="Richardson P."/>
        </authorList>
    </citation>
    <scope>NUCLEOTIDE SEQUENCE [LARGE SCALE GENOMIC DNA]</scope>
    <source>
        <strain evidence="2">JF-5</strain>
        <plasmid evidence="2">Plasmid pACRY02</plasmid>
    </source>
</reference>
<organism evidence="1 2">
    <name type="scientific">Acidiphilium cryptum (strain JF-5)</name>
    <dbReference type="NCBI Taxonomy" id="349163"/>
    <lineage>
        <taxon>Bacteria</taxon>
        <taxon>Pseudomonadati</taxon>
        <taxon>Pseudomonadota</taxon>
        <taxon>Alphaproteobacteria</taxon>
        <taxon>Acetobacterales</taxon>
        <taxon>Acidocellaceae</taxon>
        <taxon>Acidiphilium</taxon>
    </lineage>
</organism>
<dbReference type="Proteomes" id="UP000000245">
    <property type="component" value="Plasmid pACRY02"/>
</dbReference>
<dbReference type="KEGG" id="acr:Acry_3340"/>
<gene>
    <name evidence="1" type="ordered locus">Acry_3340</name>
</gene>
<keyword evidence="2" id="KW-1185">Reference proteome</keyword>
<sequence>MGTVRVMFRPRRQSPVVPVRLRRRAFFEGVFDMSALSMLSGHLSVSTAARVSAGQIAVALETGHLSAIGDSHARALVAGVFSEHDPDLILRATSEAGGTPATANALYLESLADGMPCCPGWEHLMREIL</sequence>
<dbReference type="RefSeq" id="WP_011930702.1">
    <property type="nucleotide sequence ID" value="NC_009468.1"/>
</dbReference>
<evidence type="ECO:0000313" key="2">
    <source>
        <dbReference type="Proteomes" id="UP000000245"/>
    </source>
</evidence>
<accession>A5FTM0</accession>
<dbReference type="AlphaFoldDB" id="A5FTM0"/>
<dbReference type="HOGENOM" id="CLU_159752_0_0_5"/>
<geneLocation type="plasmid" evidence="1 2">
    <name>pACRY02</name>
</geneLocation>
<dbReference type="EMBL" id="CP000690">
    <property type="protein sequence ID" value="ABQ28952.1"/>
    <property type="molecule type" value="Genomic_DNA"/>
</dbReference>
<name>A5FTM0_ACICJ</name>
<protein>
    <submittedName>
        <fullName evidence="1">Uncharacterized protein</fullName>
    </submittedName>
</protein>
<proteinExistence type="predicted"/>